<reference evidence="1" key="1">
    <citation type="submission" date="2021-05" db="EMBL/GenBank/DDBJ databases">
        <authorList>
            <person name="Scholz U."/>
            <person name="Mascher M."/>
            <person name="Fiebig A."/>
        </authorList>
    </citation>
    <scope>NUCLEOTIDE SEQUENCE [LARGE SCALE GENOMIC DNA]</scope>
</reference>
<evidence type="ECO:0000313" key="1">
    <source>
        <dbReference type="EnsemblPlants" id="AVESA.00010b.r2.4AG0621090.1.CDS"/>
    </source>
</evidence>
<evidence type="ECO:0000313" key="2">
    <source>
        <dbReference type="Proteomes" id="UP001732700"/>
    </source>
</evidence>
<protein>
    <submittedName>
        <fullName evidence="1">Uncharacterized protein</fullName>
    </submittedName>
</protein>
<accession>A0ACD5WHX5</accession>
<organism evidence="1 2">
    <name type="scientific">Avena sativa</name>
    <name type="common">Oat</name>
    <dbReference type="NCBI Taxonomy" id="4498"/>
    <lineage>
        <taxon>Eukaryota</taxon>
        <taxon>Viridiplantae</taxon>
        <taxon>Streptophyta</taxon>
        <taxon>Embryophyta</taxon>
        <taxon>Tracheophyta</taxon>
        <taxon>Spermatophyta</taxon>
        <taxon>Magnoliopsida</taxon>
        <taxon>Liliopsida</taxon>
        <taxon>Poales</taxon>
        <taxon>Poaceae</taxon>
        <taxon>BOP clade</taxon>
        <taxon>Pooideae</taxon>
        <taxon>Poodae</taxon>
        <taxon>Poeae</taxon>
        <taxon>Poeae Chloroplast Group 1 (Aveneae type)</taxon>
        <taxon>Aveninae</taxon>
        <taxon>Avena</taxon>
    </lineage>
</organism>
<proteinExistence type="predicted"/>
<reference evidence="1" key="2">
    <citation type="submission" date="2025-09" db="UniProtKB">
        <authorList>
            <consortium name="EnsemblPlants"/>
        </authorList>
    </citation>
    <scope>IDENTIFICATION</scope>
</reference>
<sequence>MAFDAFTDKTAVFRRLKAKPENKMCFDCNAKNPTWASVTYGIFLCLDCSAFHRSLGVHITFVRSTNLDSWTPDQLKMMAFGGNNRAHAFFKQHGWTDQGGKVDSKYTSRAAELYREILNKEVKKSSAVNVLPSSPVASSQASNPSDDFPDFKLADAPEENTNGKHEPLSANPTKEPTHSPKAPTHPTYVSSIKKPLGAKKLGAKTGGLGVKKLTTKTDESLYDQKPEEPKPVLPTLTSTTTAAAKSGPSHSRFEYVENEQSTDSKTGGAKMTGHVAAPKTSNFFQEYGMDNGFQRKTSTAASKAQIEESDEARKKFSNAKAISSSQFFGNTDREQKEAQQSLQKFSGSSSISSADLFGRDTNDSDLDVSAADLINRISFQASQDLSSLKNMAGETGKKLTSLASNFITDLDRIL</sequence>
<keyword evidence="2" id="KW-1185">Reference proteome</keyword>
<name>A0ACD5WHX5_AVESA</name>
<dbReference type="Proteomes" id="UP001732700">
    <property type="component" value="Chromosome 4A"/>
</dbReference>
<dbReference type="EnsemblPlants" id="AVESA.00010b.r2.4AG0621090.1">
    <property type="protein sequence ID" value="AVESA.00010b.r2.4AG0621090.1.CDS"/>
    <property type="gene ID" value="AVESA.00010b.r2.4AG0621090"/>
</dbReference>